<accession>A0A0E9V8S1</accession>
<evidence type="ECO:0000313" key="1">
    <source>
        <dbReference type="EMBL" id="JAH74432.1"/>
    </source>
</evidence>
<dbReference type="AlphaFoldDB" id="A0A0E9V8S1"/>
<protein>
    <submittedName>
        <fullName evidence="1">Uncharacterized protein</fullName>
    </submittedName>
</protein>
<dbReference type="EMBL" id="GBXM01034145">
    <property type="protein sequence ID" value="JAH74432.1"/>
    <property type="molecule type" value="Transcribed_RNA"/>
</dbReference>
<proteinExistence type="predicted"/>
<reference evidence="1" key="1">
    <citation type="submission" date="2014-11" db="EMBL/GenBank/DDBJ databases">
        <authorList>
            <person name="Amaro Gonzalez C."/>
        </authorList>
    </citation>
    <scope>NUCLEOTIDE SEQUENCE</scope>
</reference>
<reference evidence="1" key="2">
    <citation type="journal article" date="2015" name="Fish Shellfish Immunol.">
        <title>Early steps in the European eel (Anguilla anguilla)-Vibrio vulnificus interaction in the gills: Role of the RtxA13 toxin.</title>
        <authorList>
            <person name="Callol A."/>
            <person name="Pajuelo D."/>
            <person name="Ebbesson L."/>
            <person name="Teles M."/>
            <person name="MacKenzie S."/>
            <person name="Amaro C."/>
        </authorList>
    </citation>
    <scope>NUCLEOTIDE SEQUENCE</scope>
</reference>
<organism evidence="1">
    <name type="scientific">Anguilla anguilla</name>
    <name type="common">European freshwater eel</name>
    <name type="synonym">Muraena anguilla</name>
    <dbReference type="NCBI Taxonomy" id="7936"/>
    <lineage>
        <taxon>Eukaryota</taxon>
        <taxon>Metazoa</taxon>
        <taxon>Chordata</taxon>
        <taxon>Craniata</taxon>
        <taxon>Vertebrata</taxon>
        <taxon>Euteleostomi</taxon>
        <taxon>Actinopterygii</taxon>
        <taxon>Neopterygii</taxon>
        <taxon>Teleostei</taxon>
        <taxon>Anguilliformes</taxon>
        <taxon>Anguillidae</taxon>
        <taxon>Anguilla</taxon>
    </lineage>
</organism>
<name>A0A0E9V8S1_ANGAN</name>
<sequence length="36" mass="4379">MKKRATEYIRIMKKIENILYPNLGRSTLNICFPFIY</sequence>